<keyword evidence="1" id="KW-0812">Transmembrane</keyword>
<evidence type="ECO:0000313" key="2">
    <source>
        <dbReference type="EMBL" id="GAG88757.1"/>
    </source>
</evidence>
<comment type="caution">
    <text evidence="2">The sequence shown here is derived from an EMBL/GenBank/DDBJ whole genome shotgun (WGS) entry which is preliminary data.</text>
</comment>
<sequence>QYRPDEEQPLPAFLGKGKTVVIAKGGYEFVLLPNPFAIQIGFGLVRYAKLLLILPLLFHYSPLWTI</sequence>
<feature type="transmembrane region" description="Helical" evidence="1">
    <location>
        <begin position="36"/>
        <end position="58"/>
    </location>
</feature>
<gene>
    <name evidence="2" type="ORF">S01H4_24892</name>
</gene>
<feature type="non-terminal residue" evidence="2">
    <location>
        <position position="1"/>
    </location>
</feature>
<organism evidence="2">
    <name type="scientific">marine sediment metagenome</name>
    <dbReference type="NCBI Taxonomy" id="412755"/>
    <lineage>
        <taxon>unclassified sequences</taxon>
        <taxon>metagenomes</taxon>
        <taxon>ecological metagenomes</taxon>
    </lineage>
</organism>
<protein>
    <submittedName>
        <fullName evidence="2">Uncharacterized protein</fullName>
    </submittedName>
</protein>
<keyword evidence="1" id="KW-0472">Membrane</keyword>
<keyword evidence="1" id="KW-1133">Transmembrane helix</keyword>
<accession>X1C5Z8</accession>
<dbReference type="EMBL" id="BART01011771">
    <property type="protein sequence ID" value="GAG88757.1"/>
    <property type="molecule type" value="Genomic_DNA"/>
</dbReference>
<proteinExistence type="predicted"/>
<reference evidence="2" key="1">
    <citation type="journal article" date="2014" name="Front. Microbiol.">
        <title>High frequency of phylogenetically diverse reductive dehalogenase-homologous genes in deep subseafloor sedimentary metagenomes.</title>
        <authorList>
            <person name="Kawai M."/>
            <person name="Futagami T."/>
            <person name="Toyoda A."/>
            <person name="Takaki Y."/>
            <person name="Nishi S."/>
            <person name="Hori S."/>
            <person name="Arai W."/>
            <person name="Tsubouchi T."/>
            <person name="Morono Y."/>
            <person name="Uchiyama I."/>
            <person name="Ito T."/>
            <person name="Fujiyama A."/>
            <person name="Inagaki F."/>
            <person name="Takami H."/>
        </authorList>
    </citation>
    <scope>NUCLEOTIDE SEQUENCE</scope>
    <source>
        <strain evidence="2">Expedition CK06-06</strain>
    </source>
</reference>
<name>X1C5Z8_9ZZZZ</name>
<dbReference type="AlphaFoldDB" id="X1C5Z8"/>
<evidence type="ECO:0000256" key="1">
    <source>
        <dbReference type="SAM" id="Phobius"/>
    </source>
</evidence>